<dbReference type="Gene3D" id="3.40.718.10">
    <property type="entry name" value="Isopropylmalate Dehydrogenase"/>
    <property type="match status" value="1"/>
</dbReference>
<dbReference type="GO" id="GO:0006633">
    <property type="term" value="P:fatty acid biosynthetic process"/>
    <property type="evidence" value="ECO:0007669"/>
    <property type="project" value="UniProtKB-UniRule"/>
</dbReference>
<dbReference type="AlphaFoldDB" id="A0A7C9JDE7"/>
<evidence type="ECO:0000256" key="7">
    <source>
        <dbReference type="ARBA" id="ARBA00023264"/>
    </source>
</evidence>
<comment type="subunit">
    <text evidence="9 10">Homodimer. Probably interacts with PlsY.</text>
</comment>
<gene>
    <name evidence="10 11" type="primary">plsX</name>
    <name evidence="11" type="ORF">D1639_04810</name>
</gene>
<dbReference type="UniPathway" id="UPA00085"/>
<keyword evidence="11" id="KW-0012">Acyltransferase</keyword>
<dbReference type="EMBL" id="QWKH01000024">
    <property type="protein sequence ID" value="NBI34360.1"/>
    <property type="molecule type" value="Genomic_DNA"/>
</dbReference>
<keyword evidence="2 10" id="KW-0963">Cytoplasm</keyword>
<keyword evidence="7 10" id="KW-1208">Phospholipid metabolism</keyword>
<comment type="pathway">
    <text evidence="10">Lipid metabolism; phospholipid metabolism.</text>
</comment>
<dbReference type="PIRSF" id="PIRSF002465">
    <property type="entry name" value="Phsphlp_syn_PlsX"/>
    <property type="match status" value="1"/>
</dbReference>
<evidence type="ECO:0000256" key="1">
    <source>
        <dbReference type="ARBA" id="ARBA00001232"/>
    </source>
</evidence>
<sequence length="348" mass="36046">MAQQVTVAVDAMGGDRGPSVVLQGVADALQADPDLSVVLCGPADVVQPFAADLDRCQAVTATEVVTMDEHPAKVVRTKKDSSLVVGCRQVKEGKAQGFFSAGSTGACLAAGMFVMGRVKGVQRPALATVVPSPVRESVMLDIGANADCKPEYLVQFATMGTVFARSILGIADPQVALLNIGEEDEKGSALAQESHKLLRAELPNFAGNCEGRDVLASTFDVVVTDGFTGNVCLKTIEGAAKVLMAALKERMTATPVSSLGALLVKNSVYSLKDQLSPDTYGGGPLLGVKGELIVGHGSSNELAIKNGILTTARMVRAGVWRAIAEQIAALDAEGDGAEDAAEDVAHEL</sequence>
<keyword evidence="3 10" id="KW-0444">Lipid biosynthesis</keyword>
<evidence type="ECO:0000256" key="8">
    <source>
        <dbReference type="ARBA" id="ARBA00024069"/>
    </source>
</evidence>
<comment type="function">
    <text evidence="10">Catalyzes the reversible formation of acyl-phosphate (acyl-PO(4)) from acyl-[acyl-carrier-protein] (acyl-ACP). This enzyme utilizes acyl-ACP as fatty acyl donor, but not acyl-CoA.</text>
</comment>
<dbReference type="InterPro" id="IPR012281">
    <property type="entry name" value="Phospholipid_synth_PlsX-like"/>
</dbReference>
<dbReference type="NCBIfam" id="TIGR00182">
    <property type="entry name" value="plsX"/>
    <property type="match status" value="1"/>
</dbReference>
<dbReference type="PANTHER" id="PTHR30100">
    <property type="entry name" value="FATTY ACID/PHOSPHOLIPID SYNTHESIS PROTEIN PLSX"/>
    <property type="match status" value="1"/>
</dbReference>
<comment type="catalytic activity">
    <reaction evidence="1 10">
        <text>a fatty acyl-[ACP] + phosphate = an acyl phosphate + holo-[ACP]</text>
        <dbReference type="Rhea" id="RHEA:42292"/>
        <dbReference type="Rhea" id="RHEA-COMP:9685"/>
        <dbReference type="Rhea" id="RHEA-COMP:14125"/>
        <dbReference type="ChEBI" id="CHEBI:43474"/>
        <dbReference type="ChEBI" id="CHEBI:59918"/>
        <dbReference type="ChEBI" id="CHEBI:64479"/>
        <dbReference type="ChEBI" id="CHEBI:138651"/>
        <dbReference type="EC" id="2.3.1.274"/>
    </reaction>
</comment>
<keyword evidence="4 10" id="KW-0808">Transferase</keyword>
<comment type="similarity">
    <text evidence="10">Belongs to the PlsX family.</text>
</comment>
<reference evidence="11" key="1">
    <citation type="submission" date="2018-08" db="EMBL/GenBank/DDBJ databases">
        <title>Murine metabolic-syndrome-specific gut microbial biobank.</title>
        <authorList>
            <person name="Liu C."/>
        </authorList>
    </citation>
    <scope>NUCLEOTIDE SEQUENCE [LARGE SCALE GENOMIC DNA]</scope>
    <source>
        <strain evidence="11">Z82</strain>
    </source>
</reference>
<evidence type="ECO:0000256" key="6">
    <source>
        <dbReference type="ARBA" id="ARBA00023209"/>
    </source>
</evidence>
<accession>A0A7C9JDE7</accession>
<dbReference type="PANTHER" id="PTHR30100:SF1">
    <property type="entry name" value="PHOSPHATE ACYLTRANSFERASE"/>
    <property type="match status" value="1"/>
</dbReference>
<name>A0A7C9JDE7_9BACT</name>
<evidence type="ECO:0000256" key="2">
    <source>
        <dbReference type="ARBA" id="ARBA00022490"/>
    </source>
</evidence>
<evidence type="ECO:0000256" key="3">
    <source>
        <dbReference type="ARBA" id="ARBA00022516"/>
    </source>
</evidence>
<proteinExistence type="inferred from homology"/>
<evidence type="ECO:0000256" key="4">
    <source>
        <dbReference type="ARBA" id="ARBA00022679"/>
    </source>
</evidence>
<keyword evidence="6 10" id="KW-0594">Phospholipid biosynthesis</keyword>
<evidence type="ECO:0000256" key="5">
    <source>
        <dbReference type="ARBA" id="ARBA00023098"/>
    </source>
</evidence>
<dbReference type="HAMAP" id="MF_00019">
    <property type="entry name" value="PlsX"/>
    <property type="match status" value="1"/>
</dbReference>
<protein>
    <recommendedName>
        <fullName evidence="8 10">Phosphate acyltransferase</fullName>
        <ecNumber evidence="8 10">2.3.1.274</ecNumber>
    </recommendedName>
    <alternativeName>
        <fullName evidence="10">Acyl-ACP phosphotransacylase</fullName>
    </alternativeName>
    <alternativeName>
        <fullName evidence="10">Acyl-[acyl-carrier-protein]--phosphate acyltransferase</fullName>
    </alternativeName>
    <alternativeName>
        <fullName evidence="10">Phosphate-acyl-ACP acyltransferase</fullName>
    </alternativeName>
</protein>
<dbReference type="GO" id="GO:0005737">
    <property type="term" value="C:cytoplasm"/>
    <property type="evidence" value="ECO:0007669"/>
    <property type="project" value="UniProtKB-SubCell"/>
</dbReference>
<keyword evidence="5 10" id="KW-0443">Lipid metabolism</keyword>
<dbReference type="GO" id="GO:0043811">
    <property type="term" value="F:phosphate:acyl-[acyl carrier protein] acyltransferase activity"/>
    <property type="evidence" value="ECO:0007669"/>
    <property type="project" value="UniProtKB-UniRule"/>
</dbReference>
<dbReference type="InterPro" id="IPR003664">
    <property type="entry name" value="FA_synthesis"/>
</dbReference>
<dbReference type="Pfam" id="PF02504">
    <property type="entry name" value="FA_synthesis"/>
    <property type="match status" value="1"/>
</dbReference>
<dbReference type="SUPFAM" id="SSF53659">
    <property type="entry name" value="Isocitrate/Isopropylmalate dehydrogenase-like"/>
    <property type="match status" value="1"/>
</dbReference>
<comment type="subcellular location">
    <subcellularLocation>
        <location evidence="10">Cytoplasm</location>
    </subcellularLocation>
    <text evidence="10">Associated with the membrane possibly through PlsY.</text>
</comment>
<evidence type="ECO:0000256" key="10">
    <source>
        <dbReference type="HAMAP-Rule" id="MF_00019"/>
    </source>
</evidence>
<dbReference type="GO" id="GO:0008654">
    <property type="term" value="P:phospholipid biosynthetic process"/>
    <property type="evidence" value="ECO:0007669"/>
    <property type="project" value="UniProtKB-KW"/>
</dbReference>
<evidence type="ECO:0000313" key="11">
    <source>
        <dbReference type="EMBL" id="NBI34360.1"/>
    </source>
</evidence>
<comment type="caution">
    <text evidence="11">The sequence shown here is derived from an EMBL/GenBank/DDBJ whole genome shotgun (WGS) entry which is preliminary data.</text>
</comment>
<evidence type="ECO:0000256" key="9">
    <source>
        <dbReference type="ARBA" id="ARBA00046608"/>
    </source>
</evidence>
<dbReference type="EC" id="2.3.1.274" evidence="8 10"/>
<organism evidence="11">
    <name type="scientific">Muribaculaceae bacterium Z82</name>
    <dbReference type="NCBI Taxonomy" id="2304548"/>
    <lineage>
        <taxon>Bacteria</taxon>
        <taxon>Pseudomonadati</taxon>
        <taxon>Bacteroidota</taxon>
        <taxon>Bacteroidia</taxon>
        <taxon>Bacteroidales</taxon>
        <taxon>Muribaculaceae</taxon>
    </lineage>
</organism>